<keyword evidence="3" id="KW-0560">Oxidoreductase</keyword>
<reference evidence="8 9" key="1">
    <citation type="submission" date="2018-08" db="EMBL/GenBank/DDBJ databases">
        <title>Recombination of ecologically and evolutionarily significant loci maintains genetic cohesion in the Pseudomonas syringae species complex.</title>
        <authorList>
            <person name="Dillon M."/>
            <person name="Thakur S."/>
            <person name="Almeida R.N.D."/>
            <person name="Weir B.S."/>
            <person name="Guttman D.S."/>
        </authorList>
    </citation>
    <scope>NUCLEOTIDE SEQUENCE [LARGE SCALE GENOMIC DNA]</scope>
    <source>
        <strain evidence="8 9">ICMP 3883</strain>
    </source>
</reference>
<keyword evidence="2 6" id="KW-0288">FMN</keyword>
<dbReference type="GO" id="GO:0016705">
    <property type="term" value="F:oxidoreductase activity, acting on paired donors, with incorporation or reduction of molecular oxygen"/>
    <property type="evidence" value="ECO:0007669"/>
    <property type="project" value="InterPro"/>
</dbReference>
<evidence type="ECO:0000256" key="2">
    <source>
        <dbReference type="ARBA" id="ARBA00022643"/>
    </source>
</evidence>
<dbReference type="PIRSF" id="PIRSF000337">
    <property type="entry name" value="NTA_MOA"/>
    <property type="match status" value="1"/>
</dbReference>
<evidence type="ECO:0000256" key="5">
    <source>
        <dbReference type="ARBA" id="ARBA00033748"/>
    </source>
</evidence>
<comment type="similarity">
    <text evidence="5">Belongs to the NtaA/SnaA/DszA monooxygenase family.</text>
</comment>
<dbReference type="Gene3D" id="3.20.20.30">
    <property type="entry name" value="Luciferase-like domain"/>
    <property type="match status" value="1"/>
</dbReference>
<dbReference type="InterPro" id="IPR011251">
    <property type="entry name" value="Luciferase-like_dom"/>
</dbReference>
<accession>A0A3M2VKB6</accession>
<name>A0A3M2VKB6_PSESI</name>
<keyword evidence="4 8" id="KW-0503">Monooxygenase</keyword>
<dbReference type="EMBL" id="RBNR01000317">
    <property type="protein sequence ID" value="RML39730.1"/>
    <property type="molecule type" value="Genomic_DNA"/>
</dbReference>
<feature type="binding site" evidence="6">
    <location>
        <position position="153"/>
    </location>
    <ligand>
        <name>FMN</name>
        <dbReference type="ChEBI" id="CHEBI:58210"/>
    </ligand>
</feature>
<dbReference type="InterPro" id="IPR016215">
    <property type="entry name" value="NTA_MOA"/>
</dbReference>
<feature type="binding site" evidence="6">
    <location>
        <position position="149"/>
    </location>
    <ligand>
        <name>FMN</name>
        <dbReference type="ChEBI" id="CHEBI:58210"/>
    </ligand>
</feature>
<feature type="binding site" evidence="6">
    <location>
        <position position="224"/>
    </location>
    <ligand>
        <name>FMN</name>
        <dbReference type="ChEBI" id="CHEBI:58210"/>
    </ligand>
</feature>
<sequence length="441" mass="48061">MSTTARQMKLGAFLMATGHHVAAWRHPDVPADAGLDFKHYRHLAQVAEAAKFDTLFVADSVAAATGDIASRMARSDHFEPLTLLSALSAVTDHIGLIATATTTYNEPYHVARKFASLDHLSGGRAGWNLVTSDAAAEAQNFGRAEHVGHAERYSRAREFHQVVTGLWDSWTDDAFTRNKASGEYYDRAKVHVLDHVGEHFRVKGPLNVARSPQGQPVVVQAGSSEVGRDLAAQTAEVVFTAQTSLASAQAFYADIKGRLSAYGRDADSLKVMPGVFIVVAETEALAKQKFESFQDLVEPQVGVALLGRMLGNFDLSGYPLDGPLPELPLTDSGQRSRQKLLTELADQENLTLAQLGRRIAGGRGHYSLIGTPAQIADELQIWFEHGAADGFNVLVPHLPGGLEDVAQLLVPELQRRGLFRTEYEGTTLRENLGLQRPAYRF</sequence>
<protein>
    <submittedName>
        <fullName evidence="8">Xenobiotic compound monooxygenase, DszA family</fullName>
    </submittedName>
</protein>
<proteinExistence type="inferred from homology"/>
<dbReference type="PANTHER" id="PTHR30011:SF16">
    <property type="entry name" value="C2H2 FINGER DOMAIN TRANSCRIPTION FACTOR (EUROFUNG)-RELATED"/>
    <property type="match status" value="1"/>
</dbReference>
<feature type="binding site" evidence="6">
    <location>
        <position position="99"/>
    </location>
    <ligand>
        <name>FMN</name>
        <dbReference type="ChEBI" id="CHEBI:58210"/>
    </ligand>
</feature>
<evidence type="ECO:0000256" key="6">
    <source>
        <dbReference type="PIRSR" id="PIRSR000337-1"/>
    </source>
</evidence>
<evidence type="ECO:0000313" key="8">
    <source>
        <dbReference type="EMBL" id="RML39730.1"/>
    </source>
</evidence>
<comment type="caution">
    <text evidence="8">The sequence shown here is derived from an EMBL/GenBank/DDBJ whole genome shotgun (WGS) entry which is preliminary data.</text>
</comment>
<dbReference type="CDD" id="cd01095">
    <property type="entry name" value="Nitrilotriacetate_monoxgenase"/>
    <property type="match status" value="1"/>
</dbReference>
<feature type="binding site" evidence="6">
    <location>
        <position position="59"/>
    </location>
    <ligand>
        <name>FMN</name>
        <dbReference type="ChEBI" id="CHEBI:58210"/>
    </ligand>
</feature>
<dbReference type="AlphaFoldDB" id="A0A3M2VKB6"/>
<evidence type="ECO:0000256" key="4">
    <source>
        <dbReference type="ARBA" id="ARBA00023033"/>
    </source>
</evidence>
<evidence type="ECO:0000256" key="1">
    <source>
        <dbReference type="ARBA" id="ARBA00022630"/>
    </source>
</evidence>
<dbReference type="GO" id="GO:0004497">
    <property type="term" value="F:monooxygenase activity"/>
    <property type="evidence" value="ECO:0007669"/>
    <property type="project" value="UniProtKB-KW"/>
</dbReference>
<dbReference type="RefSeq" id="WP_122294592.1">
    <property type="nucleotide sequence ID" value="NZ_RBNR01000317.1"/>
</dbReference>
<feature type="domain" description="Luciferase-like" evidence="7">
    <location>
        <begin position="22"/>
        <end position="387"/>
    </location>
</feature>
<dbReference type="InterPro" id="IPR036661">
    <property type="entry name" value="Luciferase-like_sf"/>
</dbReference>
<dbReference type="PANTHER" id="PTHR30011">
    <property type="entry name" value="ALKANESULFONATE MONOOXYGENASE-RELATED"/>
    <property type="match status" value="1"/>
</dbReference>
<evidence type="ECO:0000256" key="3">
    <source>
        <dbReference type="ARBA" id="ARBA00023002"/>
    </source>
</evidence>
<dbReference type="NCBIfam" id="TIGR03860">
    <property type="entry name" value="FMN_nitrolo"/>
    <property type="match status" value="1"/>
</dbReference>
<dbReference type="Proteomes" id="UP000280292">
    <property type="component" value="Unassembled WGS sequence"/>
</dbReference>
<dbReference type="FunFam" id="3.20.20.30:FF:000008">
    <property type="entry name" value="Xenobiotic compound monooxygenase A subunit"/>
    <property type="match status" value="1"/>
</dbReference>
<dbReference type="SUPFAM" id="SSF51679">
    <property type="entry name" value="Bacterial luciferase-like"/>
    <property type="match status" value="1"/>
</dbReference>
<evidence type="ECO:0000313" key="9">
    <source>
        <dbReference type="Proteomes" id="UP000280292"/>
    </source>
</evidence>
<evidence type="ECO:0000259" key="7">
    <source>
        <dbReference type="Pfam" id="PF00296"/>
    </source>
</evidence>
<keyword evidence="1 6" id="KW-0285">Flavoprotein</keyword>
<organism evidence="8 9">
    <name type="scientific">Pseudomonas syringae pv. ribicola</name>
    <dbReference type="NCBI Taxonomy" id="55398"/>
    <lineage>
        <taxon>Bacteria</taxon>
        <taxon>Pseudomonadati</taxon>
        <taxon>Pseudomonadota</taxon>
        <taxon>Gammaproteobacteria</taxon>
        <taxon>Pseudomonadales</taxon>
        <taxon>Pseudomonadaceae</taxon>
        <taxon>Pseudomonas</taxon>
    </lineage>
</organism>
<dbReference type="InterPro" id="IPR051260">
    <property type="entry name" value="Diverse_substr_monoxygenases"/>
</dbReference>
<gene>
    <name evidence="8" type="ORF">ALQ95_04303</name>
</gene>
<dbReference type="Pfam" id="PF00296">
    <property type="entry name" value="Bac_luciferase"/>
    <property type="match status" value="1"/>
</dbReference>
<feature type="binding site" evidence="6">
    <location>
        <position position="223"/>
    </location>
    <ligand>
        <name>FMN</name>
        <dbReference type="ChEBI" id="CHEBI:58210"/>
    </ligand>
</feature>